<feature type="compositionally biased region" description="Polar residues" evidence="1">
    <location>
        <begin position="455"/>
        <end position="476"/>
    </location>
</feature>
<feature type="compositionally biased region" description="Basic and acidic residues" evidence="1">
    <location>
        <begin position="589"/>
        <end position="608"/>
    </location>
</feature>
<organism evidence="3">
    <name type="scientific">Volvox carteri f. nagariensis</name>
    <dbReference type="NCBI Taxonomy" id="3068"/>
    <lineage>
        <taxon>Eukaryota</taxon>
        <taxon>Viridiplantae</taxon>
        <taxon>Chlorophyta</taxon>
        <taxon>core chlorophytes</taxon>
        <taxon>Chlorophyceae</taxon>
        <taxon>CS clade</taxon>
        <taxon>Chlamydomonadales</taxon>
        <taxon>Volvocaceae</taxon>
        <taxon>Volvox</taxon>
    </lineage>
</organism>
<feature type="compositionally biased region" description="Low complexity" evidence="1">
    <location>
        <begin position="640"/>
        <end position="669"/>
    </location>
</feature>
<feature type="compositionally biased region" description="Gly residues" evidence="1">
    <location>
        <begin position="264"/>
        <end position="275"/>
    </location>
</feature>
<dbReference type="STRING" id="3068.D8U9C9"/>
<dbReference type="GeneID" id="9616233"/>
<feature type="compositionally biased region" description="Low complexity" evidence="1">
    <location>
        <begin position="33"/>
        <end position="50"/>
    </location>
</feature>
<dbReference type="InParanoid" id="D8U9C9"/>
<accession>D8U9C9</accession>
<feature type="compositionally biased region" description="Gly residues" evidence="1">
    <location>
        <begin position="1111"/>
        <end position="1120"/>
    </location>
</feature>
<feature type="compositionally biased region" description="Basic and acidic residues" evidence="1">
    <location>
        <begin position="548"/>
        <end position="557"/>
    </location>
</feature>
<evidence type="ECO:0000256" key="1">
    <source>
        <dbReference type="SAM" id="MobiDB-lite"/>
    </source>
</evidence>
<feature type="compositionally biased region" description="Gly residues" evidence="1">
    <location>
        <begin position="320"/>
        <end position="332"/>
    </location>
</feature>
<dbReference type="OrthoDB" id="553141at2759"/>
<feature type="region of interest" description="Disordered" evidence="1">
    <location>
        <begin position="210"/>
        <end position="284"/>
    </location>
</feature>
<reference evidence="2 3" key="1">
    <citation type="journal article" date="2010" name="Science">
        <title>Genomic analysis of organismal complexity in the multicellular green alga Volvox carteri.</title>
        <authorList>
            <person name="Prochnik S.E."/>
            <person name="Umen J."/>
            <person name="Nedelcu A.M."/>
            <person name="Hallmann A."/>
            <person name="Miller S.M."/>
            <person name="Nishii I."/>
            <person name="Ferris P."/>
            <person name="Kuo A."/>
            <person name="Mitros T."/>
            <person name="Fritz-Laylin L.K."/>
            <person name="Hellsten U."/>
            <person name="Chapman J."/>
            <person name="Simakov O."/>
            <person name="Rensing S.A."/>
            <person name="Terry A."/>
            <person name="Pangilinan J."/>
            <person name="Kapitonov V."/>
            <person name="Jurka J."/>
            <person name="Salamov A."/>
            <person name="Shapiro H."/>
            <person name="Schmutz J."/>
            <person name="Grimwood J."/>
            <person name="Lindquist E."/>
            <person name="Lucas S."/>
            <person name="Grigoriev I.V."/>
            <person name="Schmitt R."/>
            <person name="Kirk D."/>
            <person name="Rokhsar D.S."/>
        </authorList>
    </citation>
    <scope>NUCLEOTIDE SEQUENCE [LARGE SCALE GENOMIC DNA]</scope>
    <source>
        <strain evidence="3">f. Nagariensis / Eve</strain>
    </source>
</reference>
<feature type="region of interest" description="Disordered" evidence="1">
    <location>
        <begin position="318"/>
        <end position="489"/>
    </location>
</feature>
<proteinExistence type="predicted"/>
<gene>
    <name evidence="2" type="ORF">VOLCADRAFT_96157</name>
</gene>
<evidence type="ECO:0000313" key="2">
    <source>
        <dbReference type="EMBL" id="EFJ43617.1"/>
    </source>
</evidence>
<feature type="compositionally biased region" description="Gly residues" evidence="1">
    <location>
        <begin position="685"/>
        <end position="700"/>
    </location>
</feature>
<keyword evidence="3" id="KW-1185">Reference proteome</keyword>
<feature type="compositionally biased region" description="Gly residues" evidence="1">
    <location>
        <begin position="1086"/>
        <end position="1098"/>
    </location>
</feature>
<dbReference type="KEGG" id="vcn:VOLCADRAFT_96157"/>
<feature type="region of interest" description="Disordered" evidence="1">
    <location>
        <begin position="1603"/>
        <end position="1625"/>
    </location>
</feature>
<feature type="compositionally biased region" description="Gly residues" evidence="1">
    <location>
        <begin position="1137"/>
        <end position="1147"/>
    </location>
</feature>
<evidence type="ECO:0000313" key="3">
    <source>
        <dbReference type="Proteomes" id="UP000001058"/>
    </source>
</evidence>
<feature type="compositionally biased region" description="Pro residues" evidence="1">
    <location>
        <begin position="51"/>
        <end position="60"/>
    </location>
</feature>
<dbReference type="RefSeq" id="XP_002955317.1">
    <property type="nucleotide sequence ID" value="XM_002955271.1"/>
</dbReference>
<feature type="compositionally biased region" description="Gly residues" evidence="1">
    <location>
        <begin position="1377"/>
        <end position="1398"/>
    </location>
</feature>
<feature type="compositionally biased region" description="Low complexity" evidence="1">
    <location>
        <begin position="12"/>
        <end position="24"/>
    </location>
</feature>
<feature type="compositionally biased region" description="Low complexity" evidence="1">
    <location>
        <begin position="1099"/>
        <end position="1110"/>
    </location>
</feature>
<name>D8U9C9_VOLCA</name>
<dbReference type="EMBL" id="GL378371">
    <property type="protein sequence ID" value="EFJ43617.1"/>
    <property type="molecule type" value="Genomic_DNA"/>
</dbReference>
<feature type="compositionally biased region" description="Low complexity" evidence="1">
    <location>
        <begin position="344"/>
        <end position="353"/>
    </location>
</feature>
<protein>
    <submittedName>
        <fullName evidence="2">Uncharacterized protein</fullName>
    </submittedName>
</protein>
<feature type="region of interest" description="Disordered" evidence="1">
    <location>
        <begin position="539"/>
        <end position="625"/>
    </location>
</feature>
<feature type="compositionally biased region" description="Basic and acidic residues" evidence="1">
    <location>
        <begin position="1653"/>
        <end position="1663"/>
    </location>
</feature>
<feature type="region of interest" description="Disordered" evidence="1">
    <location>
        <begin position="949"/>
        <end position="987"/>
    </location>
</feature>
<feature type="compositionally biased region" description="Polar residues" evidence="1">
    <location>
        <begin position="365"/>
        <end position="374"/>
    </location>
</feature>
<feature type="region of interest" description="Disordered" evidence="1">
    <location>
        <begin position="640"/>
        <end position="706"/>
    </location>
</feature>
<feature type="compositionally biased region" description="Low complexity" evidence="1">
    <location>
        <begin position="239"/>
        <end position="253"/>
    </location>
</feature>
<dbReference type="Proteomes" id="UP000001058">
    <property type="component" value="Unassembled WGS sequence"/>
</dbReference>
<feature type="region of interest" description="Disordered" evidence="1">
    <location>
        <begin position="1377"/>
        <end position="1414"/>
    </location>
</feature>
<feature type="region of interest" description="Disordered" evidence="1">
    <location>
        <begin position="1"/>
        <end position="62"/>
    </location>
</feature>
<feature type="region of interest" description="Disordered" evidence="1">
    <location>
        <begin position="1085"/>
        <end position="1170"/>
    </location>
</feature>
<feature type="region of interest" description="Disordered" evidence="1">
    <location>
        <begin position="1642"/>
        <end position="1663"/>
    </location>
</feature>
<sequence>MCRTTKVGLPNPSSGKKSGIPSGGTRSRQANLGSTSSGRAKASGSSGGQPRSPPPQPVPGPLFNLEDWFVHCHATEPDWKLPNDLLSPKKAEKLVKRSIMVLQTMGSTAGSSSPGGGGGQGNQVLLGDWIAAFAMRYRGSARSSLVNQSVQVLWWNDPCDPRQDSNHPFLYGTWYAGKTLSVNYKTGHLKVRYTDGEEHEVAMGVNFVHFGEKHPTGNEPARLPPLPPAVQPSQQAVEAGLKAGLAASGADGSSGRRRGRSTGSSGGARQAGGPGSVCSIDPGGRQGSAVASLFIEATETGAHGKVPKPGAVKAEAVAETGGGSGGDGGVGGSNALQAPPPSGPSARPSLGGAWPQKRPKLATVETVNGSNASADGSGRDSRCPAALFTPQGRTALGPEDQNVGSGRWWRTHRKPREQAQPPLPPHAASIAAKGENGGVQSSSGRDAKRRRIGSLTWNPRASSKGFSGPAQSTASRSGLAPNDGTGLFLRTTPEQKVSALSGAADTAVPLAMVTVDETSSRTTVAAAATEVVVVVRVAPSQSGQPSHQEQHTSDGKVDTSMAESPGAEMQPAEGVPPGSGPAGRLRLGGHVELDCGAHEGSTEAERPTDGGVEPSGQAEAAGDGQATEAVMGIGGGASSARYAASGSAAGDEPGAGGADSDAGAAHNGGIHLGMVTELDEPGKQGPFGGPAEGQEEGGAAGAADAGHPTSGCDVVAGGVQDGCVAGAPGGGSCSADGTVVARCNSARRGGNPTVDIESRGRRPERLAAGGSSAVAVTEAAPATATGITVQALTVTMAMAEAAVAGIMETAQAPGGPAASRGKEHVYAAASEATSAISTGEGACATAAAAGGPALEAKAVTANPAIDVTTAPGDMDIAKDDGHGLEHTAWQPDLAPCSAAPVSSSEAALVAGSDGTIPVLVSGSHPLQVDPSLGHEGAVLCSALVVGPGDDATQNQSQKVATKGDVGDGKGGAGAGAAGPECDTGRDASAAGGAVTNANLRGVEAQALALAPPASTASAADAANGAMAVAGVEAATAPGNEAEAMASGVACGAGRGSGDAVAAVIPLDTSDTAVTLSLALGAAADTSGGGGDDVGGHGSGADSSNKNAAAGIGAGGAGVGAGSSHDRDTGITAEEGVTGYGIGPGSSGDGMAARVPPPSSVEEHEAGAASGMDGHAAVAHRGDRRTGEHLDLTSEAALPVGPMGRIPDGATIDTGSANAVDRIPCALPPELAPPPELPDAVVQEWLAWWFVASSVGYARQAAQVLSLARQAAAGLRVNFTAIIEDSCRRLGCYPLHLRVLQVHFIQHAYVSFHRVAPELGAKLANQLLMLMKLFINEATLEQQERDMAGAAAPSATATLPPAQPPVLLPSGSNTGGGCGIGGRRATGSVGGASTGGSAAGPGIAQPGMPPAATSPHQQQERGLTVEEFWQVVAMCGSHCVQLVIIAMQCERAGKPIPKEVHDRLPDFAELLRWAAAAAPIRPAPASSPTGQRQFDILRRFNVTVIRIVRRLHASAEGNQQRASSADGAVAAPAGASPWRKCTALRIDAAAAAVGAADAEVAGAGAGVEDVADATVLPDPAAVPCMGAGWLDTSVRALITRHVRAHRPSPGSGQEEGTRQPASAAADTAAGGCITPCPDTGIASATAPSTSVARTAEEGEKEDRATGCAKRLGRVMAAWGALPPAQQRALYLVSCRMARDLNGVGNWWAVEMAVETLETLAEAAEKRRVIPDVESAGCADGAGGVEPTH</sequence>